<comment type="similarity">
    <text evidence="3">Belongs to the cytochrome b560 family.</text>
</comment>
<dbReference type="Proteomes" id="UP000006062">
    <property type="component" value="Chromosome"/>
</dbReference>
<dbReference type="GO" id="GO:0016020">
    <property type="term" value="C:membrane"/>
    <property type="evidence" value="ECO:0007669"/>
    <property type="project" value="UniProtKB-SubCell"/>
</dbReference>
<feature type="transmembrane region" description="Helical" evidence="13">
    <location>
        <begin position="21"/>
        <end position="44"/>
    </location>
</feature>
<feature type="transmembrane region" description="Helical" evidence="13">
    <location>
        <begin position="64"/>
        <end position="85"/>
    </location>
</feature>
<dbReference type="CDD" id="cd03499">
    <property type="entry name" value="SQR_TypeC_SdhC"/>
    <property type="match status" value="1"/>
</dbReference>
<keyword evidence="5 12" id="KW-0349">Heme</keyword>
<keyword evidence="14" id="KW-0560">Oxidoreductase</keyword>
<evidence type="ECO:0000256" key="9">
    <source>
        <dbReference type="ARBA" id="ARBA00023004"/>
    </source>
</evidence>
<keyword evidence="15" id="KW-1185">Reference proteome</keyword>
<evidence type="ECO:0000256" key="4">
    <source>
        <dbReference type="ARBA" id="ARBA00020076"/>
    </source>
</evidence>
<dbReference type="Gene3D" id="1.20.1300.10">
    <property type="entry name" value="Fumarate reductase/succinate dehydrogenase, transmembrane subunit"/>
    <property type="match status" value="1"/>
</dbReference>
<keyword evidence="9 12" id="KW-0408">Iron</keyword>
<dbReference type="KEGG" id="tvi:Thivi_4351"/>
<comment type="function">
    <text evidence="1">Membrane-anchoring subunit of succinate dehydrogenase (SDH).</text>
</comment>
<dbReference type="GO" id="GO:0009055">
    <property type="term" value="F:electron transfer activity"/>
    <property type="evidence" value="ECO:0007669"/>
    <property type="project" value="InterPro"/>
</dbReference>
<dbReference type="SUPFAM" id="SSF81343">
    <property type="entry name" value="Fumarate reductase respiratory complex transmembrane subunits"/>
    <property type="match status" value="1"/>
</dbReference>
<dbReference type="InterPro" id="IPR014314">
    <property type="entry name" value="Succ_DH_cytb556"/>
</dbReference>
<comment type="cofactor">
    <cofactor evidence="12">
        <name>heme</name>
        <dbReference type="ChEBI" id="CHEBI:30413"/>
    </cofactor>
    <text evidence="12">The heme is bound between the two transmembrane subunits.</text>
</comment>
<feature type="binding site" description="axial binding residue" evidence="12">
    <location>
        <position position="80"/>
    </location>
    <ligand>
        <name>heme</name>
        <dbReference type="ChEBI" id="CHEBI:30413"/>
        <note>ligand shared with second transmembrane subunit</note>
    </ligand>
    <ligandPart>
        <name>Fe</name>
        <dbReference type="ChEBI" id="CHEBI:18248"/>
    </ligandPart>
</feature>
<keyword evidence="7 12" id="KW-0479">Metal-binding</keyword>
<evidence type="ECO:0000256" key="5">
    <source>
        <dbReference type="ARBA" id="ARBA00022617"/>
    </source>
</evidence>
<dbReference type="STRING" id="765911.Thivi_4351"/>
<dbReference type="HOGENOM" id="CLU_094691_2_0_6"/>
<evidence type="ECO:0000256" key="11">
    <source>
        <dbReference type="ARBA" id="ARBA00025912"/>
    </source>
</evidence>
<evidence type="ECO:0000313" key="14">
    <source>
        <dbReference type="EMBL" id="AFL76160.1"/>
    </source>
</evidence>
<accession>I3YGP2</accession>
<dbReference type="PROSITE" id="PS01000">
    <property type="entry name" value="SDH_CYT_1"/>
    <property type="match status" value="1"/>
</dbReference>
<proteinExistence type="inferred from homology"/>
<dbReference type="InterPro" id="IPR034804">
    <property type="entry name" value="SQR/QFR_C/D"/>
</dbReference>
<reference evidence="14 15" key="1">
    <citation type="submission" date="2012-06" db="EMBL/GenBank/DDBJ databases">
        <title>Complete sequence of Thiocystis violascens DSM 198.</title>
        <authorList>
            <consortium name="US DOE Joint Genome Institute"/>
            <person name="Lucas S."/>
            <person name="Han J."/>
            <person name="Lapidus A."/>
            <person name="Cheng J.-F."/>
            <person name="Goodwin L."/>
            <person name="Pitluck S."/>
            <person name="Peters L."/>
            <person name="Ovchinnikova G."/>
            <person name="Teshima H."/>
            <person name="Detter J.C."/>
            <person name="Han C."/>
            <person name="Tapia R."/>
            <person name="Land M."/>
            <person name="Hauser L."/>
            <person name="Kyrpides N."/>
            <person name="Ivanova N."/>
            <person name="Pagani I."/>
            <person name="Vogl K."/>
            <person name="Liu Z."/>
            <person name="Frigaard N.-U."/>
            <person name="Bryant D."/>
            <person name="Woyke T."/>
        </authorList>
    </citation>
    <scope>NUCLEOTIDE SEQUENCE [LARGE SCALE GENOMIC DNA]</scope>
    <source>
        <strain evidence="15">ATCC 17096 / DSM 198 / 6111</strain>
    </source>
</reference>
<evidence type="ECO:0000313" key="15">
    <source>
        <dbReference type="Proteomes" id="UP000006062"/>
    </source>
</evidence>
<comment type="subcellular location">
    <subcellularLocation>
        <location evidence="2">Membrane</location>
        <topology evidence="2">Multi-pass membrane protein</topology>
    </subcellularLocation>
</comment>
<evidence type="ECO:0000256" key="3">
    <source>
        <dbReference type="ARBA" id="ARBA00007244"/>
    </source>
</evidence>
<feature type="transmembrane region" description="Helical" evidence="13">
    <location>
        <begin position="106"/>
        <end position="125"/>
    </location>
</feature>
<dbReference type="InterPro" id="IPR018495">
    <property type="entry name" value="Succ_DH_cyt_bsu_CS"/>
</dbReference>
<keyword evidence="10 13" id="KW-0472">Membrane</keyword>
<dbReference type="GO" id="GO:0046872">
    <property type="term" value="F:metal ion binding"/>
    <property type="evidence" value="ECO:0007669"/>
    <property type="project" value="UniProtKB-KW"/>
</dbReference>
<keyword evidence="6 13" id="KW-0812">Transmembrane</keyword>
<dbReference type="GO" id="GO:0016491">
    <property type="term" value="F:oxidoreductase activity"/>
    <property type="evidence" value="ECO:0007669"/>
    <property type="project" value="UniProtKB-KW"/>
</dbReference>
<dbReference type="AlphaFoldDB" id="I3YGP2"/>
<evidence type="ECO:0000256" key="1">
    <source>
        <dbReference type="ARBA" id="ARBA00004050"/>
    </source>
</evidence>
<evidence type="ECO:0000256" key="8">
    <source>
        <dbReference type="ARBA" id="ARBA00022989"/>
    </source>
</evidence>
<dbReference type="PIRSF" id="PIRSF000178">
    <property type="entry name" value="SDH_cyt_b560"/>
    <property type="match status" value="1"/>
</dbReference>
<evidence type="ECO:0000256" key="10">
    <source>
        <dbReference type="ARBA" id="ARBA00023136"/>
    </source>
</evidence>
<comment type="subunit">
    <text evidence="11">Part of an enzyme complex containing four subunits: a flavoprotein, an iron-sulfur protein, plus two membrane-anchoring proteins, SdhC and SdhD. The complex can form homotrimers.</text>
</comment>
<dbReference type="eggNOG" id="COG2009">
    <property type="taxonomic scope" value="Bacteria"/>
</dbReference>
<sequence>MQTTRPVFLELWRIHLPIPGFVSILHRLSGILMVLTIPVAAVLFEQALSGPEGFAATAAVLDAWPVRLVLLLLLWSLLHHLLAGLRHLLMDLDIGLDRPVARRNSWIVLIAALALPVLLLALGGLTR</sequence>
<dbReference type="Pfam" id="PF01127">
    <property type="entry name" value="Sdh_cyt"/>
    <property type="match status" value="1"/>
</dbReference>
<evidence type="ECO:0000256" key="12">
    <source>
        <dbReference type="PIRSR" id="PIRSR000178-1"/>
    </source>
</evidence>
<gene>
    <name evidence="14" type="ordered locus">Thivi_4351</name>
</gene>
<dbReference type="EMBL" id="CP003154">
    <property type="protein sequence ID" value="AFL76160.1"/>
    <property type="molecule type" value="Genomic_DNA"/>
</dbReference>
<dbReference type="RefSeq" id="WP_014780538.1">
    <property type="nucleotide sequence ID" value="NC_018012.1"/>
</dbReference>
<dbReference type="NCBIfam" id="TIGR02970">
    <property type="entry name" value="succ_dehyd_cytB"/>
    <property type="match status" value="1"/>
</dbReference>
<evidence type="ECO:0000256" key="6">
    <source>
        <dbReference type="ARBA" id="ARBA00022692"/>
    </source>
</evidence>
<dbReference type="GO" id="GO:0006099">
    <property type="term" value="P:tricarboxylic acid cycle"/>
    <property type="evidence" value="ECO:0007669"/>
    <property type="project" value="InterPro"/>
</dbReference>
<evidence type="ECO:0000256" key="2">
    <source>
        <dbReference type="ARBA" id="ARBA00004141"/>
    </source>
</evidence>
<name>I3YGP2_THIV6</name>
<evidence type="ECO:0000256" key="7">
    <source>
        <dbReference type="ARBA" id="ARBA00022723"/>
    </source>
</evidence>
<dbReference type="InterPro" id="IPR000701">
    <property type="entry name" value="SuccDH_FuR_B_TM-su"/>
</dbReference>
<protein>
    <recommendedName>
        <fullName evidence="4">Succinate dehydrogenase cytochrome b556 subunit</fullName>
    </recommendedName>
</protein>
<keyword evidence="8 13" id="KW-1133">Transmembrane helix</keyword>
<organism evidence="14 15">
    <name type="scientific">Thiocystis violascens (strain ATCC 17096 / DSM 198 / 6111)</name>
    <name type="common">Chromatium violascens</name>
    <dbReference type="NCBI Taxonomy" id="765911"/>
    <lineage>
        <taxon>Bacteria</taxon>
        <taxon>Pseudomonadati</taxon>
        <taxon>Pseudomonadota</taxon>
        <taxon>Gammaproteobacteria</taxon>
        <taxon>Chromatiales</taxon>
        <taxon>Chromatiaceae</taxon>
        <taxon>Thiocystis</taxon>
    </lineage>
</organism>
<dbReference type="OrthoDB" id="9799441at2"/>
<evidence type="ECO:0000256" key="13">
    <source>
        <dbReference type="SAM" id="Phobius"/>
    </source>
</evidence>